<dbReference type="GO" id="GO:0046656">
    <property type="term" value="P:folic acid biosynthetic process"/>
    <property type="evidence" value="ECO:0007669"/>
    <property type="project" value="UniProtKB-KW"/>
</dbReference>
<dbReference type="PROSITE" id="PS50972">
    <property type="entry name" value="PTERIN_BINDING"/>
    <property type="match status" value="1"/>
</dbReference>
<reference evidence="11 12" key="1">
    <citation type="submission" date="2020-07" db="EMBL/GenBank/DDBJ databases">
        <title>Sequencing the genomes of 1000 actinobacteria strains.</title>
        <authorList>
            <person name="Klenk H.-P."/>
        </authorList>
    </citation>
    <scope>NUCLEOTIDE SEQUENCE [LARGE SCALE GENOMIC DNA]</scope>
    <source>
        <strain evidence="11 12">DSM 26487</strain>
    </source>
</reference>
<sequence length="259" mass="27440">MGVLNVTPDSFSDGGAHLSTDDAVRHGLNMAADGADWIDIGGESTRPGARRPSVATELERVLPVVRALSHRGVPVSVDTMRAEVARRAIDVGASMVNDVSGGLADPAMFATVADLSAPYVLTHWRSGGVQEHRPETYADVADDVAAELRDRVHRAIDAGVDKDQIIVDPGVGFSKNAIQSWTLLRRIEVVQDLGFPVLVGVSRKRLLTQVCGDEAGLVDRDLATAVVSALLASSGVDLLRVHDVAGTMVALRTAQQLRA</sequence>
<gene>
    <name evidence="11" type="ORF">BJ988_002333</name>
</gene>
<dbReference type="GO" id="GO:0005829">
    <property type="term" value="C:cytosol"/>
    <property type="evidence" value="ECO:0007669"/>
    <property type="project" value="TreeGrafter"/>
</dbReference>
<keyword evidence="8" id="KW-0460">Magnesium</keyword>
<evidence type="ECO:0000256" key="5">
    <source>
        <dbReference type="ARBA" id="ARBA00012458"/>
    </source>
</evidence>
<dbReference type="GO" id="GO:0046654">
    <property type="term" value="P:tetrahydrofolate biosynthetic process"/>
    <property type="evidence" value="ECO:0007669"/>
    <property type="project" value="TreeGrafter"/>
</dbReference>
<evidence type="ECO:0000259" key="10">
    <source>
        <dbReference type="PROSITE" id="PS50972"/>
    </source>
</evidence>
<name>A0A7Z0DLL5_9ACTN</name>
<evidence type="ECO:0000256" key="1">
    <source>
        <dbReference type="ARBA" id="ARBA00000012"/>
    </source>
</evidence>
<dbReference type="SUPFAM" id="SSF51717">
    <property type="entry name" value="Dihydropteroate synthetase-like"/>
    <property type="match status" value="1"/>
</dbReference>
<proteinExistence type="inferred from homology"/>
<dbReference type="InterPro" id="IPR011005">
    <property type="entry name" value="Dihydropteroate_synth-like_sf"/>
</dbReference>
<comment type="similarity">
    <text evidence="4">Belongs to the DHPS family.</text>
</comment>
<comment type="catalytic activity">
    <reaction evidence="1">
        <text>(7,8-dihydropterin-6-yl)methyl diphosphate + 4-aminobenzoate = 7,8-dihydropteroate + diphosphate</text>
        <dbReference type="Rhea" id="RHEA:19949"/>
        <dbReference type="ChEBI" id="CHEBI:17836"/>
        <dbReference type="ChEBI" id="CHEBI:17839"/>
        <dbReference type="ChEBI" id="CHEBI:33019"/>
        <dbReference type="ChEBI" id="CHEBI:72950"/>
        <dbReference type="EC" id="2.5.1.15"/>
    </reaction>
</comment>
<evidence type="ECO:0000313" key="12">
    <source>
        <dbReference type="Proteomes" id="UP000564496"/>
    </source>
</evidence>
<feature type="domain" description="Pterin-binding" evidence="10">
    <location>
        <begin position="1"/>
        <end position="252"/>
    </location>
</feature>
<dbReference type="RefSeq" id="WP_179658143.1">
    <property type="nucleotide sequence ID" value="NZ_JACBZR010000001.1"/>
</dbReference>
<dbReference type="InterPro" id="IPR006390">
    <property type="entry name" value="DHP_synth_dom"/>
</dbReference>
<accession>A0A7Z0DLL5</accession>
<dbReference type="InterPro" id="IPR045031">
    <property type="entry name" value="DHP_synth-like"/>
</dbReference>
<comment type="caution">
    <text evidence="11">The sequence shown here is derived from an EMBL/GenBank/DDBJ whole genome shotgun (WGS) entry which is preliminary data.</text>
</comment>
<evidence type="ECO:0000256" key="4">
    <source>
        <dbReference type="ARBA" id="ARBA00009503"/>
    </source>
</evidence>
<evidence type="ECO:0000256" key="7">
    <source>
        <dbReference type="ARBA" id="ARBA00022723"/>
    </source>
</evidence>
<evidence type="ECO:0000256" key="9">
    <source>
        <dbReference type="ARBA" id="ARBA00022909"/>
    </source>
</evidence>
<comment type="cofactor">
    <cofactor evidence="2">
        <name>Mg(2+)</name>
        <dbReference type="ChEBI" id="CHEBI:18420"/>
    </cofactor>
</comment>
<organism evidence="11 12">
    <name type="scientific">Nocardioides panzhihuensis</name>
    <dbReference type="NCBI Taxonomy" id="860243"/>
    <lineage>
        <taxon>Bacteria</taxon>
        <taxon>Bacillati</taxon>
        <taxon>Actinomycetota</taxon>
        <taxon>Actinomycetes</taxon>
        <taxon>Propionibacteriales</taxon>
        <taxon>Nocardioidaceae</taxon>
        <taxon>Nocardioides</taxon>
    </lineage>
</organism>
<dbReference type="Pfam" id="PF00809">
    <property type="entry name" value="Pterin_bind"/>
    <property type="match status" value="1"/>
</dbReference>
<protein>
    <recommendedName>
        <fullName evidence="5">dihydropteroate synthase</fullName>
        <ecNumber evidence="5">2.5.1.15</ecNumber>
    </recommendedName>
</protein>
<dbReference type="EC" id="2.5.1.15" evidence="5"/>
<dbReference type="CDD" id="cd00739">
    <property type="entry name" value="DHPS"/>
    <property type="match status" value="1"/>
</dbReference>
<dbReference type="Proteomes" id="UP000564496">
    <property type="component" value="Unassembled WGS sequence"/>
</dbReference>
<evidence type="ECO:0000313" key="11">
    <source>
        <dbReference type="EMBL" id="NYI77685.1"/>
    </source>
</evidence>
<evidence type="ECO:0000256" key="3">
    <source>
        <dbReference type="ARBA" id="ARBA00004763"/>
    </source>
</evidence>
<evidence type="ECO:0000256" key="8">
    <source>
        <dbReference type="ARBA" id="ARBA00022842"/>
    </source>
</evidence>
<evidence type="ECO:0000256" key="2">
    <source>
        <dbReference type="ARBA" id="ARBA00001946"/>
    </source>
</evidence>
<dbReference type="PANTHER" id="PTHR20941">
    <property type="entry name" value="FOLATE SYNTHESIS PROTEINS"/>
    <property type="match status" value="1"/>
</dbReference>
<comment type="pathway">
    <text evidence="3">Cofactor biosynthesis; tetrahydrofolate biosynthesis; 7,8-dihydrofolate from 2-amino-4-hydroxy-6-hydroxymethyl-7,8-dihydropteridine diphosphate and 4-aminobenzoate: step 1/2.</text>
</comment>
<dbReference type="GO" id="GO:0046872">
    <property type="term" value="F:metal ion binding"/>
    <property type="evidence" value="ECO:0007669"/>
    <property type="project" value="UniProtKB-KW"/>
</dbReference>
<dbReference type="AlphaFoldDB" id="A0A7Z0DLL5"/>
<dbReference type="EMBL" id="JACBZR010000001">
    <property type="protein sequence ID" value="NYI77685.1"/>
    <property type="molecule type" value="Genomic_DNA"/>
</dbReference>
<dbReference type="Gene3D" id="3.20.20.20">
    <property type="entry name" value="Dihydropteroate synthase-like"/>
    <property type="match status" value="1"/>
</dbReference>
<keyword evidence="6 11" id="KW-0808">Transferase</keyword>
<keyword evidence="9" id="KW-0289">Folate biosynthesis</keyword>
<keyword evidence="12" id="KW-1185">Reference proteome</keyword>
<dbReference type="NCBIfam" id="TIGR01496">
    <property type="entry name" value="DHPS"/>
    <property type="match status" value="1"/>
</dbReference>
<dbReference type="GO" id="GO:0004156">
    <property type="term" value="F:dihydropteroate synthase activity"/>
    <property type="evidence" value="ECO:0007669"/>
    <property type="project" value="UniProtKB-EC"/>
</dbReference>
<keyword evidence="7" id="KW-0479">Metal-binding</keyword>
<dbReference type="InterPro" id="IPR000489">
    <property type="entry name" value="Pterin-binding_dom"/>
</dbReference>
<dbReference type="PANTHER" id="PTHR20941:SF1">
    <property type="entry name" value="FOLIC ACID SYNTHESIS PROTEIN FOL1"/>
    <property type="match status" value="1"/>
</dbReference>
<evidence type="ECO:0000256" key="6">
    <source>
        <dbReference type="ARBA" id="ARBA00022679"/>
    </source>
</evidence>